<evidence type="ECO:0000313" key="3">
    <source>
        <dbReference type="Proteomes" id="UP000606044"/>
    </source>
</evidence>
<dbReference type="RefSeq" id="WP_188577758.1">
    <property type="nucleotide sequence ID" value="NZ_BMCT01000002.1"/>
</dbReference>
<feature type="chain" id="PRO_5037778292" evidence="1">
    <location>
        <begin position="23"/>
        <end position="140"/>
    </location>
</feature>
<dbReference type="Proteomes" id="UP000606044">
    <property type="component" value="Unassembled WGS sequence"/>
</dbReference>
<name>A0A917BX96_9HYPH</name>
<feature type="signal peptide" evidence="1">
    <location>
        <begin position="1"/>
        <end position="22"/>
    </location>
</feature>
<reference evidence="2" key="2">
    <citation type="submission" date="2020-09" db="EMBL/GenBank/DDBJ databases">
        <authorList>
            <person name="Sun Q."/>
            <person name="Sedlacek I."/>
        </authorList>
    </citation>
    <scope>NUCLEOTIDE SEQUENCE</scope>
    <source>
        <strain evidence="2">CCM 7897</strain>
    </source>
</reference>
<keyword evidence="3" id="KW-1185">Reference proteome</keyword>
<accession>A0A917BX96</accession>
<protein>
    <submittedName>
        <fullName evidence="2">Uncharacterized protein</fullName>
    </submittedName>
</protein>
<comment type="caution">
    <text evidence="2">The sequence shown here is derived from an EMBL/GenBank/DDBJ whole genome shotgun (WGS) entry which is preliminary data.</text>
</comment>
<dbReference type="AlphaFoldDB" id="A0A917BX96"/>
<gene>
    <name evidence="2" type="ORF">GCM10007301_18700</name>
</gene>
<keyword evidence="1" id="KW-0732">Signal</keyword>
<evidence type="ECO:0000313" key="2">
    <source>
        <dbReference type="EMBL" id="GGF59210.1"/>
    </source>
</evidence>
<proteinExistence type="predicted"/>
<dbReference type="EMBL" id="BMCT01000002">
    <property type="protein sequence ID" value="GGF59210.1"/>
    <property type="molecule type" value="Genomic_DNA"/>
</dbReference>
<evidence type="ECO:0000256" key="1">
    <source>
        <dbReference type="SAM" id="SignalP"/>
    </source>
</evidence>
<organism evidence="2 3">
    <name type="scientific">Azorhizobium oxalatiphilum</name>
    <dbReference type="NCBI Taxonomy" id="980631"/>
    <lineage>
        <taxon>Bacteria</taxon>
        <taxon>Pseudomonadati</taxon>
        <taxon>Pseudomonadota</taxon>
        <taxon>Alphaproteobacteria</taxon>
        <taxon>Hyphomicrobiales</taxon>
        <taxon>Xanthobacteraceae</taxon>
        <taxon>Azorhizobium</taxon>
    </lineage>
</organism>
<sequence>MWKGAGILLAAFGITFASPVLAQPAAAEGGPPWIGTWHGDCGTEAICWLEVSKAATKDQPDRLRVVYTVSAADNSTNVTCKRTGHARPDSDRKQLAGKLADGTPIRLMEAKNGPDDVGAAIALPDGAPCKLSGRFQPAGE</sequence>
<reference evidence="2" key="1">
    <citation type="journal article" date="2014" name="Int. J. Syst. Evol. Microbiol.">
        <title>Complete genome sequence of Corynebacterium casei LMG S-19264T (=DSM 44701T), isolated from a smear-ripened cheese.</title>
        <authorList>
            <consortium name="US DOE Joint Genome Institute (JGI-PGF)"/>
            <person name="Walter F."/>
            <person name="Albersmeier A."/>
            <person name="Kalinowski J."/>
            <person name="Ruckert C."/>
        </authorList>
    </citation>
    <scope>NUCLEOTIDE SEQUENCE</scope>
    <source>
        <strain evidence="2">CCM 7897</strain>
    </source>
</reference>